<dbReference type="PANTHER" id="PTHR11373">
    <property type="entry name" value="DEOXYNUCLEOSIDE TRIPHOSPHATE TRIPHOSPHOHYDROLASE"/>
    <property type="match status" value="1"/>
</dbReference>
<keyword evidence="2" id="KW-0378">Hydrolase</keyword>
<accession>A0A2D0NBL5</accession>
<dbReference type="AlphaFoldDB" id="A0A2D0NBL5"/>
<reference evidence="2 3" key="1">
    <citation type="submission" date="2017-10" db="EMBL/GenBank/DDBJ databases">
        <title>The draft genome sequence of Lewinella nigricans NBRC 102662.</title>
        <authorList>
            <person name="Wang K."/>
        </authorList>
    </citation>
    <scope>NUCLEOTIDE SEQUENCE [LARGE SCALE GENOMIC DNA]</scope>
    <source>
        <strain evidence="2 3">NBRC 102662</strain>
    </source>
</reference>
<dbReference type="Proteomes" id="UP000223913">
    <property type="component" value="Unassembled WGS sequence"/>
</dbReference>
<evidence type="ECO:0000313" key="3">
    <source>
        <dbReference type="Proteomes" id="UP000223913"/>
    </source>
</evidence>
<comment type="caution">
    <text evidence="2">The sequence shown here is derived from an EMBL/GenBank/DDBJ whole genome shotgun (WGS) entry which is preliminary data.</text>
</comment>
<proteinExistence type="predicted"/>
<evidence type="ECO:0000313" key="2">
    <source>
        <dbReference type="EMBL" id="PHN05877.1"/>
    </source>
</evidence>
<dbReference type="InterPro" id="IPR045509">
    <property type="entry name" value="HD_assoc_2"/>
</dbReference>
<keyword evidence="3" id="KW-1185">Reference proteome</keyword>
<dbReference type="GO" id="GO:0008832">
    <property type="term" value="F:dGTPase activity"/>
    <property type="evidence" value="ECO:0007669"/>
    <property type="project" value="TreeGrafter"/>
</dbReference>
<dbReference type="InterPro" id="IPR050135">
    <property type="entry name" value="dGTPase-like"/>
</dbReference>
<organism evidence="2 3">
    <name type="scientific">Flavilitoribacter nigricans (strain ATCC 23147 / DSM 23189 / NBRC 102662 / NCIMB 1420 / SS-2)</name>
    <name type="common">Lewinella nigricans</name>
    <dbReference type="NCBI Taxonomy" id="1122177"/>
    <lineage>
        <taxon>Bacteria</taxon>
        <taxon>Pseudomonadati</taxon>
        <taxon>Bacteroidota</taxon>
        <taxon>Saprospiria</taxon>
        <taxon>Saprospirales</taxon>
        <taxon>Lewinellaceae</taxon>
        <taxon>Flavilitoribacter</taxon>
    </lineage>
</organism>
<gene>
    <name evidence="2" type="ORF">CRP01_14490</name>
</gene>
<dbReference type="EMBL" id="PDUD01000020">
    <property type="protein sequence ID" value="PHN05877.1"/>
    <property type="molecule type" value="Genomic_DNA"/>
</dbReference>
<feature type="domain" description="HD/PDEase" evidence="1">
    <location>
        <begin position="50"/>
        <end position="174"/>
    </location>
</feature>
<dbReference type="Gene3D" id="1.10.3210.10">
    <property type="entry name" value="Hypothetical protein af1432"/>
    <property type="match status" value="1"/>
</dbReference>
<dbReference type="PANTHER" id="PTHR11373:SF4">
    <property type="entry name" value="DEOXYNUCLEOSIDE TRIPHOSPHATE TRIPHOSPHOHYDROLASE SAMHD1"/>
    <property type="match status" value="1"/>
</dbReference>
<dbReference type="InterPro" id="IPR006674">
    <property type="entry name" value="HD_domain"/>
</dbReference>
<dbReference type="Pfam" id="PF01966">
    <property type="entry name" value="HD"/>
    <property type="match status" value="1"/>
</dbReference>
<dbReference type="Pfam" id="PF19276">
    <property type="entry name" value="HD_assoc_2"/>
    <property type="match status" value="1"/>
</dbReference>
<dbReference type="GO" id="GO:0006203">
    <property type="term" value="P:dGTP catabolic process"/>
    <property type="evidence" value="ECO:0007669"/>
    <property type="project" value="TreeGrafter"/>
</dbReference>
<dbReference type="SMART" id="SM00471">
    <property type="entry name" value="HDc"/>
    <property type="match status" value="1"/>
</dbReference>
<evidence type="ECO:0000259" key="1">
    <source>
        <dbReference type="SMART" id="SM00471"/>
    </source>
</evidence>
<protein>
    <submittedName>
        <fullName evidence="2">Phosphohydrolase</fullName>
    </submittedName>
</protein>
<dbReference type="OrthoDB" id="9803619at2"/>
<dbReference type="CDD" id="cd00077">
    <property type="entry name" value="HDc"/>
    <property type="match status" value="1"/>
</dbReference>
<dbReference type="InterPro" id="IPR003607">
    <property type="entry name" value="HD/PDEase_dom"/>
</dbReference>
<sequence length="407" mass="47183">MSKVKILNDPVYGFISIPYGIVFDLVEHPYFQRLRRIKQVSLTHYVYPGALHTRFHHALGAYHLTCQAIDVLRSKGTEITAAEAEAVGIAILLHDIGHGPFSHTLEHTLINITHEQLSVMIMEKLNQEFEGKLSLAIEIFNNRYHKHFLHQLVSGQLDMDRMDYLNRDSFFTGVSEGVIGYDRIIKMLAVHNNHLVVEEKGIYSIEKFLIARRLMYWQVYLHKTVLSAEQMMIQVLRRAKMLRHRGIKLGVQGSLNYFLENTFTQQDFSKNKSILLDRFASLDDTDIAFAIKGWQNHFDPVLSFLAKSLISRRLFKLEFQDQAPRQDDINFIRQKIEKQFPFSKDVANFLLIVGKETNTAYSTSKEEILILLKTGEVKPMSLVSNHGIQPKMFTKHYLCYPKEIIKE</sequence>
<name>A0A2D0NBL5_FLAN2</name>
<dbReference type="SUPFAM" id="SSF109604">
    <property type="entry name" value="HD-domain/PDEase-like"/>
    <property type="match status" value="1"/>
</dbReference>